<dbReference type="EMBL" id="KN831772">
    <property type="protein sequence ID" value="KIM45713.1"/>
    <property type="molecule type" value="Genomic_DNA"/>
</dbReference>
<organism evidence="1 2">
    <name type="scientific">Hebeloma cylindrosporum</name>
    <dbReference type="NCBI Taxonomy" id="76867"/>
    <lineage>
        <taxon>Eukaryota</taxon>
        <taxon>Fungi</taxon>
        <taxon>Dikarya</taxon>
        <taxon>Basidiomycota</taxon>
        <taxon>Agaricomycotina</taxon>
        <taxon>Agaricomycetes</taxon>
        <taxon>Agaricomycetidae</taxon>
        <taxon>Agaricales</taxon>
        <taxon>Agaricineae</taxon>
        <taxon>Hymenogastraceae</taxon>
        <taxon>Hebeloma</taxon>
    </lineage>
</organism>
<keyword evidence="2" id="KW-1185">Reference proteome</keyword>
<gene>
    <name evidence="1" type="ORF">M413DRAFT_8803</name>
</gene>
<reference evidence="1 2" key="1">
    <citation type="submission" date="2014-04" db="EMBL/GenBank/DDBJ databases">
        <authorList>
            <consortium name="DOE Joint Genome Institute"/>
            <person name="Kuo A."/>
            <person name="Gay G."/>
            <person name="Dore J."/>
            <person name="Kohler A."/>
            <person name="Nagy L.G."/>
            <person name="Floudas D."/>
            <person name="Copeland A."/>
            <person name="Barry K.W."/>
            <person name="Cichocki N."/>
            <person name="Veneault-Fourrey C."/>
            <person name="LaButti K."/>
            <person name="Lindquist E.A."/>
            <person name="Lipzen A."/>
            <person name="Lundell T."/>
            <person name="Morin E."/>
            <person name="Murat C."/>
            <person name="Sun H."/>
            <person name="Tunlid A."/>
            <person name="Henrissat B."/>
            <person name="Grigoriev I.V."/>
            <person name="Hibbett D.S."/>
            <person name="Martin F."/>
            <person name="Nordberg H.P."/>
            <person name="Cantor M.N."/>
            <person name="Hua S.X."/>
        </authorList>
    </citation>
    <scope>NUCLEOTIDE SEQUENCE [LARGE SCALE GENOMIC DNA]</scope>
    <source>
        <strain evidence="2">h7</strain>
    </source>
</reference>
<proteinExistence type="predicted"/>
<dbReference type="STRING" id="686832.A0A0C2Y7A2"/>
<accession>A0A0C2Y7A2</accession>
<evidence type="ECO:0000313" key="2">
    <source>
        <dbReference type="Proteomes" id="UP000053424"/>
    </source>
</evidence>
<dbReference type="AlphaFoldDB" id="A0A0C2Y7A2"/>
<dbReference type="OrthoDB" id="2957110at2759"/>
<name>A0A0C2Y7A2_HEBCY</name>
<dbReference type="Proteomes" id="UP000053424">
    <property type="component" value="Unassembled WGS sequence"/>
</dbReference>
<sequence>MESAGSYEQTAFKPHIPGNILGSRNLPHECFHCHKIKPPGAPPSRICKSQKRFNEDILQNVRASSEIAPSGLSVKEEMIYQQDDFVRLHMCSISVAMECCIHEGRFDANQKFMRIGLQYLANGDGNPAKMFTLNYGYSGDLSDTTRCSSVQYKTMAKKYERWTGKPGFKGVLQSTCLPRLTYPIPIYDPLCNGPIVTGWYDRLKSMMDNGIVHRLLDDVWKPGVMIIKGKKWIFQERSREVLFAEYGVRVLY</sequence>
<evidence type="ECO:0000313" key="1">
    <source>
        <dbReference type="EMBL" id="KIM45713.1"/>
    </source>
</evidence>
<reference evidence="2" key="2">
    <citation type="submission" date="2015-01" db="EMBL/GenBank/DDBJ databases">
        <title>Evolutionary Origins and Diversification of the Mycorrhizal Mutualists.</title>
        <authorList>
            <consortium name="DOE Joint Genome Institute"/>
            <consortium name="Mycorrhizal Genomics Consortium"/>
            <person name="Kohler A."/>
            <person name="Kuo A."/>
            <person name="Nagy L.G."/>
            <person name="Floudas D."/>
            <person name="Copeland A."/>
            <person name="Barry K.W."/>
            <person name="Cichocki N."/>
            <person name="Veneault-Fourrey C."/>
            <person name="LaButti K."/>
            <person name="Lindquist E.A."/>
            <person name="Lipzen A."/>
            <person name="Lundell T."/>
            <person name="Morin E."/>
            <person name="Murat C."/>
            <person name="Riley R."/>
            <person name="Ohm R."/>
            <person name="Sun H."/>
            <person name="Tunlid A."/>
            <person name="Henrissat B."/>
            <person name="Grigoriev I.V."/>
            <person name="Hibbett D.S."/>
            <person name="Martin F."/>
        </authorList>
    </citation>
    <scope>NUCLEOTIDE SEQUENCE [LARGE SCALE GENOMIC DNA]</scope>
    <source>
        <strain evidence="2">h7</strain>
    </source>
</reference>
<protein>
    <submittedName>
        <fullName evidence="1">Uncharacterized protein</fullName>
    </submittedName>
</protein>
<dbReference type="HOGENOM" id="CLU_969991_0_0_1"/>